<feature type="transmembrane region" description="Helical" evidence="9">
    <location>
        <begin position="67"/>
        <end position="100"/>
    </location>
</feature>
<evidence type="ECO:0000313" key="11">
    <source>
        <dbReference type="EMBL" id="PSR31397.1"/>
    </source>
</evidence>
<keyword evidence="3 9" id="KW-0813">Transport</keyword>
<dbReference type="Pfam" id="PF00528">
    <property type="entry name" value="BPD_transp_1"/>
    <property type="match status" value="1"/>
</dbReference>
<feature type="transmembrane region" description="Helical" evidence="9">
    <location>
        <begin position="112"/>
        <end position="132"/>
    </location>
</feature>
<dbReference type="PANTHER" id="PTHR30425">
    <property type="entry name" value="PHOSPHATE TRANSPORT SYSTEM PERMEASE PROTEIN PST"/>
    <property type="match status" value="1"/>
</dbReference>
<keyword evidence="6 9" id="KW-0812">Transmembrane</keyword>
<organism evidence="11 12">
    <name type="scientific">Sulfobacillus benefaciens</name>
    <dbReference type="NCBI Taxonomy" id="453960"/>
    <lineage>
        <taxon>Bacteria</taxon>
        <taxon>Bacillati</taxon>
        <taxon>Bacillota</taxon>
        <taxon>Clostridia</taxon>
        <taxon>Eubacteriales</taxon>
        <taxon>Clostridiales Family XVII. Incertae Sedis</taxon>
        <taxon>Sulfobacillus</taxon>
    </lineage>
</organism>
<evidence type="ECO:0000256" key="9">
    <source>
        <dbReference type="RuleBase" id="RU363032"/>
    </source>
</evidence>
<dbReference type="InterPro" id="IPR035906">
    <property type="entry name" value="MetI-like_sf"/>
</dbReference>
<reference evidence="11 12" key="1">
    <citation type="journal article" date="2014" name="BMC Genomics">
        <title>Comparison of environmental and isolate Sulfobacillus genomes reveals diverse carbon, sulfur, nitrogen, and hydrogen metabolisms.</title>
        <authorList>
            <person name="Justice N.B."/>
            <person name="Norman A."/>
            <person name="Brown C.T."/>
            <person name="Singh A."/>
            <person name="Thomas B.C."/>
            <person name="Banfield J.F."/>
        </authorList>
    </citation>
    <scope>NUCLEOTIDE SEQUENCE [LARGE SCALE GENOMIC DNA]</scope>
    <source>
        <strain evidence="11">AMDSBA4</strain>
    </source>
</reference>
<dbReference type="EMBL" id="PXYW01000063">
    <property type="protein sequence ID" value="PSR31397.1"/>
    <property type="molecule type" value="Genomic_DNA"/>
</dbReference>
<sequence length="290" mass="30693">MTVHQKNLRTERVQHALFLAAAALLIALGFAFWGTLGWGALRFFLRHGLNRTILGLRYHPIRGQFGLLPFIIGSLAVTLIATVLAYPLALSVAITATMVLPRRWLSGIRQAVASLAAIPSVIFGWWGLAMVVPLVRNLGGGTGFSVAAAGMVLAAMIVPTLSLLAIHAAMRVPERWVEGSLALGATPDQTLGRVVLRSIRAPLVEAGIVAVGRALGETMAVQMVIGGQTFMPRSVFAPGSTLTSEILNDIGLLPPGALGHHVLDVMALLLLLAMYGLVLLVERIGGREVG</sequence>
<comment type="subcellular location">
    <subcellularLocation>
        <location evidence="1 9">Cell membrane</location>
        <topology evidence="1 9">Multi-pass membrane protein</topology>
    </subcellularLocation>
</comment>
<accession>A0A2T2XAC4</accession>
<feature type="transmembrane region" description="Helical" evidence="9">
    <location>
        <begin position="16"/>
        <end position="41"/>
    </location>
</feature>
<keyword evidence="5" id="KW-0592">Phosphate transport</keyword>
<dbReference type="GO" id="GO:0006817">
    <property type="term" value="P:phosphate ion transport"/>
    <property type="evidence" value="ECO:0007669"/>
    <property type="project" value="UniProtKB-KW"/>
</dbReference>
<feature type="transmembrane region" description="Helical" evidence="9">
    <location>
        <begin position="144"/>
        <end position="166"/>
    </location>
</feature>
<protein>
    <submittedName>
        <fullName evidence="11">Phosphate ABC transporter permease</fullName>
    </submittedName>
</protein>
<gene>
    <name evidence="11" type="ORF">C7B46_16795</name>
</gene>
<evidence type="ECO:0000313" key="12">
    <source>
        <dbReference type="Proteomes" id="UP000242972"/>
    </source>
</evidence>
<evidence type="ECO:0000256" key="7">
    <source>
        <dbReference type="ARBA" id="ARBA00022989"/>
    </source>
</evidence>
<dbReference type="AlphaFoldDB" id="A0A2T2XAC4"/>
<keyword evidence="8 9" id="KW-0472">Membrane</keyword>
<dbReference type="CDD" id="cd06261">
    <property type="entry name" value="TM_PBP2"/>
    <property type="match status" value="1"/>
</dbReference>
<dbReference type="Gene3D" id="1.10.3720.10">
    <property type="entry name" value="MetI-like"/>
    <property type="match status" value="1"/>
</dbReference>
<evidence type="ECO:0000256" key="4">
    <source>
        <dbReference type="ARBA" id="ARBA00022475"/>
    </source>
</evidence>
<dbReference type="GO" id="GO:0005886">
    <property type="term" value="C:plasma membrane"/>
    <property type="evidence" value="ECO:0007669"/>
    <property type="project" value="UniProtKB-SubCell"/>
</dbReference>
<evidence type="ECO:0000256" key="2">
    <source>
        <dbReference type="ARBA" id="ARBA00007069"/>
    </source>
</evidence>
<name>A0A2T2XAC4_9FIRM</name>
<proteinExistence type="inferred from homology"/>
<dbReference type="Proteomes" id="UP000242972">
    <property type="component" value="Unassembled WGS sequence"/>
</dbReference>
<dbReference type="SUPFAM" id="SSF161098">
    <property type="entry name" value="MetI-like"/>
    <property type="match status" value="1"/>
</dbReference>
<evidence type="ECO:0000259" key="10">
    <source>
        <dbReference type="PROSITE" id="PS50928"/>
    </source>
</evidence>
<dbReference type="InterPro" id="IPR051124">
    <property type="entry name" value="Phosphate_Transport_Permease"/>
</dbReference>
<comment type="caution">
    <text evidence="11">The sequence shown here is derived from an EMBL/GenBank/DDBJ whole genome shotgun (WGS) entry which is preliminary data.</text>
</comment>
<evidence type="ECO:0000256" key="5">
    <source>
        <dbReference type="ARBA" id="ARBA00022592"/>
    </source>
</evidence>
<evidence type="ECO:0000256" key="3">
    <source>
        <dbReference type="ARBA" id="ARBA00022448"/>
    </source>
</evidence>
<dbReference type="GO" id="GO:0055085">
    <property type="term" value="P:transmembrane transport"/>
    <property type="evidence" value="ECO:0007669"/>
    <property type="project" value="InterPro"/>
</dbReference>
<evidence type="ECO:0000256" key="6">
    <source>
        <dbReference type="ARBA" id="ARBA00022692"/>
    </source>
</evidence>
<dbReference type="InterPro" id="IPR000515">
    <property type="entry name" value="MetI-like"/>
</dbReference>
<feature type="transmembrane region" description="Helical" evidence="9">
    <location>
        <begin position="262"/>
        <end position="281"/>
    </location>
</feature>
<evidence type="ECO:0000256" key="8">
    <source>
        <dbReference type="ARBA" id="ARBA00023136"/>
    </source>
</evidence>
<comment type="similarity">
    <text evidence="2">Belongs to the binding-protein-dependent transport system permease family. CysTW subfamily.</text>
</comment>
<dbReference type="PROSITE" id="PS50928">
    <property type="entry name" value="ABC_TM1"/>
    <property type="match status" value="1"/>
</dbReference>
<feature type="domain" description="ABC transmembrane type-1" evidence="10">
    <location>
        <begin position="71"/>
        <end position="281"/>
    </location>
</feature>
<dbReference type="PANTHER" id="PTHR30425:SF1">
    <property type="entry name" value="PHOSPHATE TRANSPORT SYSTEM PERMEASE PROTEIN PSTC"/>
    <property type="match status" value="1"/>
</dbReference>
<keyword evidence="7 9" id="KW-1133">Transmembrane helix</keyword>
<keyword evidence="4" id="KW-1003">Cell membrane</keyword>
<evidence type="ECO:0000256" key="1">
    <source>
        <dbReference type="ARBA" id="ARBA00004651"/>
    </source>
</evidence>